<dbReference type="Pfam" id="PF10568">
    <property type="entry name" value="Tom37"/>
    <property type="match status" value="1"/>
</dbReference>
<dbReference type="Proteomes" id="UP000192247">
    <property type="component" value="Unassembled WGS sequence"/>
</dbReference>
<sequence>MELTIWRGEWGLGSVSIDCLETLAYCKFANALNRPVHRRKYIFSSDLRPVLWNSTHGETVVGTNLIAAYLKEKNVDLDQHLSNHDRADILAYKTMVQQKFMPALNYSLWCDERNYADVVRPAFARIITFPMNYTIPGKIQRKYLKEMSARFGETANPHDVETRLNREARECLMALSQKLGTSLYIFGNRVTSFDAFLFARLCHALKVPVTNGYLTANLKVFPNLVEYVNRIHTKFIAGEVRKERIKKRRPEWVGFALSISFAATVMIYYAIAKGILHIEFEPDNSTSPTG</sequence>
<evidence type="ECO:0000259" key="9">
    <source>
        <dbReference type="Pfam" id="PF10568"/>
    </source>
</evidence>
<evidence type="ECO:0000256" key="3">
    <source>
        <dbReference type="ARBA" id="ARBA00022448"/>
    </source>
</evidence>
<keyword evidence="8" id="KW-1133">Transmembrane helix</keyword>
<dbReference type="GO" id="GO:0001401">
    <property type="term" value="C:SAM complex"/>
    <property type="evidence" value="ECO:0007669"/>
    <property type="project" value="InterPro"/>
</dbReference>
<evidence type="ECO:0000313" key="11">
    <source>
        <dbReference type="EMBL" id="OQR78024.1"/>
    </source>
</evidence>
<dbReference type="InParanoid" id="A0A1V9XX05"/>
<dbReference type="PANTHER" id="PTHR12289">
    <property type="entry name" value="METAXIN RELATED"/>
    <property type="match status" value="1"/>
</dbReference>
<accession>A0A1V9XX05</accession>
<evidence type="ECO:0000256" key="2">
    <source>
        <dbReference type="ARBA" id="ARBA00009170"/>
    </source>
</evidence>
<feature type="domain" description="Mitochondrial outer membrane transport complex Sam37/metaxin N-terminal" evidence="9">
    <location>
        <begin position="19"/>
        <end position="140"/>
    </location>
</feature>
<dbReference type="InterPro" id="IPR019564">
    <property type="entry name" value="Sam37/metaxin_N"/>
</dbReference>
<dbReference type="InterPro" id="IPR036282">
    <property type="entry name" value="Glutathione-S-Trfase_C_sf"/>
</dbReference>
<keyword evidence="4" id="KW-1000">Mitochondrion outer membrane</keyword>
<keyword evidence="12" id="KW-1185">Reference proteome</keyword>
<keyword evidence="8" id="KW-0812">Transmembrane</keyword>
<name>A0A1V9XX05_9ACAR</name>
<evidence type="ECO:0000256" key="7">
    <source>
        <dbReference type="ARBA" id="ARBA00023136"/>
    </source>
</evidence>
<dbReference type="OrthoDB" id="5835136at2759"/>
<evidence type="ECO:0000259" key="10">
    <source>
        <dbReference type="Pfam" id="PF17171"/>
    </source>
</evidence>
<dbReference type="InterPro" id="IPR033468">
    <property type="entry name" value="Metaxin_GST"/>
</dbReference>
<evidence type="ECO:0000256" key="1">
    <source>
        <dbReference type="ARBA" id="ARBA00004294"/>
    </source>
</evidence>
<protein>
    <submittedName>
        <fullName evidence="11">Metaxin-3-like</fullName>
    </submittedName>
</protein>
<feature type="transmembrane region" description="Helical" evidence="8">
    <location>
        <begin position="252"/>
        <end position="271"/>
    </location>
</feature>
<evidence type="ECO:0000256" key="6">
    <source>
        <dbReference type="ARBA" id="ARBA00023128"/>
    </source>
</evidence>
<comment type="similarity">
    <text evidence="2">Belongs to the metaxin family.</text>
</comment>
<dbReference type="PANTHER" id="PTHR12289:SF41">
    <property type="entry name" value="FAILED AXON CONNECTIONS-RELATED"/>
    <property type="match status" value="1"/>
</dbReference>
<evidence type="ECO:0000313" key="12">
    <source>
        <dbReference type="Proteomes" id="UP000192247"/>
    </source>
</evidence>
<dbReference type="InterPro" id="IPR050931">
    <property type="entry name" value="Mito_Protein_Transport_Metaxin"/>
</dbReference>
<dbReference type="GO" id="GO:0015031">
    <property type="term" value="P:protein transport"/>
    <property type="evidence" value="ECO:0007669"/>
    <property type="project" value="UniProtKB-KW"/>
</dbReference>
<keyword evidence="5" id="KW-0653">Protein transport</keyword>
<gene>
    <name evidence="11" type="ORF">BIW11_06684</name>
</gene>
<dbReference type="EMBL" id="MNPL01002731">
    <property type="protein sequence ID" value="OQR78024.1"/>
    <property type="molecule type" value="Genomic_DNA"/>
</dbReference>
<keyword evidence="7 8" id="KW-0472">Membrane</keyword>
<dbReference type="FunCoup" id="A0A1V9XX05">
    <property type="interactions" value="1195"/>
</dbReference>
<keyword evidence="3" id="KW-0813">Transport</keyword>
<organism evidence="11 12">
    <name type="scientific">Tropilaelaps mercedesae</name>
    <dbReference type="NCBI Taxonomy" id="418985"/>
    <lineage>
        <taxon>Eukaryota</taxon>
        <taxon>Metazoa</taxon>
        <taxon>Ecdysozoa</taxon>
        <taxon>Arthropoda</taxon>
        <taxon>Chelicerata</taxon>
        <taxon>Arachnida</taxon>
        <taxon>Acari</taxon>
        <taxon>Parasitiformes</taxon>
        <taxon>Mesostigmata</taxon>
        <taxon>Gamasina</taxon>
        <taxon>Dermanyssoidea</taxon>
        <taxon>Laelapidae</taxon>
        <taxon>Tropilaelaps</taxon>
    </lineage>
</organism>
<feature type="domain" description="Metaxin glutathione S-transferase" evidence="10">
    <location>
        <begin position="168"/>
        <end position="231"/>
    </location>
</feature>
<keyword evidence="6" id="KW-0496">Mitochondrion</keyword>
<proteinExistence type="inferred from homology"/>
<dbReference type="AlphaFoldDB" id="A0A1V9XX05"/>
<dbReference type="Pfam" id="PF17171">
    <property type="entry name" value="GST_C_6"/>
    <property type="match status" value="1"/>
</dbReference>
<comment type="subcellular location">
    <subcellularLocation>
        <location evidence="1">Mitochondrion outer membrane</location>
    </subcellularLocation>
</comment>
<evidence type="ECO:0000256" key="5">
    <source>
        <dbReference type="ARBA" id="ARBA00022927"/>
    </source>
</evidence>
<dbReference type="GO" id="GO:0007005">
    <property type="term" value="P:mitochondrion organization"/>
    <property type="evidence" value="ECO:0007669"/>
    <property type="project" value="TreeGrafter"/>
</dbReference>
<evidence type="ECO:0000256" key="8">
    <source>
        <dbReference type="SAM" id="Phobius"/>
    </source>
</evidence>
<dbReference type="STRING" id="418985.A0A1V9XX05"/>
<dbReference type="SUPFAM" id="SSF47616">
    <property type="entry name" value="GST C-terminal domain-like"/>
    <property type="match status" value="1"/>
</dbReference>
<reference evidence="11 12" key="1">
    <citation type="journal article" date="2017" name="Gigascience">
        <title>Draft genome of the honey bee ectoparasitic mite, Tropilaelaps mercedesae, is shaped by the parasitic life history.</title>
        <authorList>
            <person name="Dong X."/>
            <person name="Armstrong S.D."/>
            <person name="Xia D."/>
            <person name="Makepeace B.L."/>
            <person name="Darby A.C."/>
            <person name="Kadowaki T."/>
        </authorList>
    </citation>
    <scope>NUCLEOTIDE SEQUENCE [LARGE SCALE GENOMIC DNA]</scope>
    <source>
        <strain evidence="11">Wuxi-XJTLU</strain>
    </source>
</reference>
<comment type="caution">
    <text evidence="11">The sequence shown here is derived from an EMBL/GenBank/DDBJ whole genome shotgun (WGS) entry which is preliminary data.</text>
</comment>
<evidence type="ECO:0000256" key="4">
    <source>
        <dbReference type="ARBA" id="ARBA00022787"/>
    </source>
</evidence>